<proteinExistence type="predicted"/>
<dbReference type="STRING" id="282683.SAMN04488105_116124"/>
<dbReference type="EMBL" id="FNAV01000016">
    <property type="protein sequence ID" value="SDF30005.1"/>
    <property type="molecule type" value="Genomic_DNA"/>
</dbReference>
<dbReference type="Proteomes" id="UP000198994">
    <property type="component" value="Unassembled WGS sequence"/>
</dbReference>
<organism evidence="1 2">
    <name type="scientific">Salipiger thiooxidans</name>
    <dbReference type="NCBI Taxonomy" id="282683"/>
    <lineage>
        <taxon>Bacteria</taxon>
        <taxon>Pseudomonadati</taxon>
        <taxon>Pseudomonadota</taxon>
        <taxon>Alphaproteobacteria</taxon>
        <taxon>Rhodobacterales</taxon>
        <taxon>Roseobacteraceae</taxon>
        <taxon>Salipiger</taxon>
    </lineage>
</organism>
<accession>A0A1G7JYT6</accession>
<evidence type="ECO:0000313" key="2">
    <source>
        <dbReference type="Proteomes" id="UP000198994"/>
    </source>
</evidence>
<evidence type="ECO:0000313" key="1">
    <source>
        <dbReference type="EMBL" id="SDF30005.1"/>
    </source>
</evidence>
<dbReference type="AlphaFoldDB" id="A0A1G7JYT6"/>
<name>A0A1G7JYT6_9RHOB</name>
<gene>
    <name evidence="1" type="ORF">SAMN04488105_116124</name>
</gene>
<dbReference type="RefSeq" id="WP_089962840.1">
    <property type="nucleotide sequence ID" value="NZ_FNAV01000016.1"/>
</dbReference>
<reference evidence="2" key="1">
    <citation type="submission" date="2016-10" db="EMBL/GenBank/DDBJ databases">
        <authorList>
            <person name="Varghese N."/>
            <person name="Submissions S."/>
        </authorList>
    </citation>
    <scope>NUCLEOTIDE SEQUENCE [LARGE SCALE GENOMIC DNA]</scope>
    <source>
        <strain evidence="2">DSM 10146</strain>
    </source>
</reference>
<keyword evidence="2" id="KW-1185">Reference proteome</keyword>
<sequence>MPREGGLSGGLGVDPLIRDWWNYVYRELANDMHLNVETEEELDFRLGDSEAQWRAKSSKATQA</sequence>
<dbReference type="OrthoDB" id="9806302at2"/>
<protein>
    <submittedName>
        <fullName evidence="1">Uncharacterized protein</fullName>
    </submittedName>
</protein>